<name>A0A1Y5TS97_9RHOB</name>
<keyword evidence="2" id="KW-1185">Reference proteome</keyword>
<gene>
    <name evidence="1" type="ORF">ROA7023_03345</name>
</gene>
<reference evidence="1 2" key="1">
    <citation type="submission" date="2017-03" db="EMBL/GenBank/DDBJ databases">
        <authorList>
            <person name="Afonso C.L."/>
            <person name="Miller P.J."/>
            <person name="Scott M.A."/>
            <person name="Spackman E."/>
            <person name="Goraichik I."/>
            <person name="Dimitrov K.M."/>
            <person name="Suarez D.L."/>
            <person name="Swayne D.E."/>
        </authorList>
    </citation>
    <scope>NUCLEOTIDE SEQUENCE [LARGE SCALE GENOMIC DNA]</scope>
    <source>
        <strain evidence="1 2">CECT 7023</strain>
    </source>
</reference>
<dbReference type="AlphaFoldDB" id="A0A1Y5TS97"/>
<dbReference type="Proteomes" id="UP000193900">
    <property type="component" value="Unassembled WGS sequence"/>
</dbReference>
<accession>A0A1Y5TS97</accession>
<organism evidence="1 2">
    <name type="scientific">Roseisalinus antarcticus</name>
    <dbReference type="NCBI Taxonomy" id="254357"/>
    <lineage>
        <taxon>Bacteria</taxon>
        <taxon>Pseudomonadati</taxon>
        <taxon>Pseudomonadota</taxon>
        <taxon>Alphaproteobacteria</taxon>
        <taxon>Rhodobacterales</taxon>
        <taxon>Roseobacteraceae</taxon>
        <taxon>Roseisalinus</taxon>
    </lineage>
</organism>
<dbReference type="EMBL" id="FWFZ01000021">
    <property type="protein sequence ID" value="SLN68981.1"/>
    <property type="molecule type" value="Genomic_DNA"/>
</dbReference>
<sequence length="47" mass="4732">MPGGLPDLPCGHGALRGAFRLPADGTRHPVPARILASLGEEIAESGA</sequence>
<evidence type="ECO:0000313" key="1">
    <source>
        <dbReference type="EMBL" id="SLN68981.1"/>
    </source>
</evidence>
<protein>
    <submittedName>
        <fullName evidence="1">Uncharacterized protein</fullName>
    </submittedName>
</protein>
<proteinExistence type="predicted"/>
<evidence type="ECO:0000313" key="2">
    <source>
        <dbReference type="Proteomes" id="UP000193900"/>
    </source>
</evidence>